<keyword evidence="1" id="KW-0732">Signal</keyword>
<gene>
    <name evidence="2" type="ORF">FHS27_006344</name>
</gene>
<accession>A0A7W5E736</accession>
<feature type="signal peptide" evidence="1">
    <location>
        <begin position="1"/>
        <end position="20"/>
    </location>
</feature>
<evidence type="ECO:0008006" key="4">
    <source>
        <dbReference type="Google" id="ProtNLM"/>
    </source>
</evidence>
<name>A0A7W5E736_9BACT</name>
<dbReference type="PROSITE" id="PS51257">
    <property type="entry name" value="PROKAR_LIPOPROTEIN"/>
    <property type="match status" value="1"/>
</dbReference>
<evidence type="ECO:0000313" key="3">
    <source>
        <dbReference type="Proteomes" id="UP000536179"/>
    </source>
</evidence>
<protein>
    <recommendedName>
        <fullName evidence="4">Secreted protein</fullName>
    </recommendedName>
</protein>
<sequence length="68" mass="7420">MTRFVFFSALSLAFFLSVGCADKGASSSLDGASEQEIADMRATIEEEQRRMANDMAGGDRDINNLPKE</sequence>
<feature type="chain" id="PRO_5031396050" description="Secreted protein" evidence="1">
    <location>
        <begin position="21"/>
        <end position="68"/>
    </location>
</feature>
<dbReference type="RefSeq" id="WP_184309859.1">
    <property type="nucleotide sequence ID" value="NZ_JACHXU010000039.1"/>
</dbReference>
<evidence type="ECO:0000313" key="2">
    <source>
        <dbReference type="EMBL" id="MBB3210497.1"/>
    </source>
</evidence>
<dbReference type="AlphaFoldDB" id="A0A7W5E736"/>
<evidence type="ECO:0000256" key="1">
    <source>
        <dbReference type="SAM" id="SignalP"/>
    </source>
</evidence>
<dbReference type="Proteomes" id="UP000536179">
    <property type="component" value="Unassembled WGS sequence"/>
</dbReference>
<reference evidence="2 3" key="1">
    <citation type="submission" date="2020-08" db="EMBL/GenBank/DDBJ databases">
        <title>Genomic Encyclopedia of Type Strains, Phase III (KMG-III): the genomes of soil and plant-associated and newly described type strains.</title>
        <authorList>
            <person name="Whitman W."/>
        </authorList>
    </citation>
    <scope>NUCLEOTIDE SEQUENCE [LARGE SCALE GENOMIC DNA]</scope>
    <source>
        <strain evidence="2 3">CECT 8075</strain>
    </source>
</reference>
<comment type="caution">
    <text evidence="2">The sequence shown here is derived from an EMBL/GenBank/DDBJ whole genome shotgun (WGS) entry which is preliminary data.</text>
</comment>
<dbReference type="EMBL" id="JACHXU010000039">
    <property type="protein sequence ID" value="MBB3210497.1"/>
    <property type="molecule type" value="Genomic_DNA"/>
</dbReference>
<proteinExistence type="predicted"/>
<organism evidence="2 3">
    <name type="scientific">Aporhodopirellula rubra</name>
    <dbReference type="NCBI Taxonomy" id="980271"/>
    <lineage>
        <taxon>Bacteria</taxon>
        <taxon>Pseudomonadati</taxon>
        <taxon>Planctomycetota</taxon>
        <taxon>Planctomycetia</taxon>
        <taxon>Pirellulales</taxon>
        <taxon>Pirellulaceae</taxon>
        <taxon>Aporhodopirellula</taxon>
    </lineage>
</organism>
<keyword evidence="3" id="KW-1185">Reference proteome</keyword>